<protein>
    <submittedName>
        <fullName evidence="10">NitT/TauT family transport system permease protein</fullName>
    </submittedName>
    <submittedName>
        <fullName evidence="9">Sulfate ABC transporter permease</fullName>
    </submittedName>
</protein>
<evidence type="ECO:0000256" key="6">
    <source>
        <dbReference type="ARBA" id="ARBA00023136"/>
    </source>
</evidence>
<dbReference type="PROSITE" id="PS50928">
    <property type="entry name" value="ABC_TM1"/>
    <property type="match status" value="1"/>
</dbReference>
<dbReference type="EMBL" id="BJXR01000046">
    <property type="protein sequence ID" value="GEN11384.1"/>
    <property type="molecule type" value="Genomic_DNA"/>
</dbReference>
<keyword evidence="5 7" id="KW-1133">Transmembrane helix</keyword>
<name>A0A511TB18_MYXFU</name>
<comment type="caution">
    <text evidence="9">The sequence shown here is derived from an EMBL/GenBank/DDBJ whole genome shotgun (WGS) entry which is preliminary data.</text>
</comment>
<dbReference type="RefSeq" id="WP_074958926.1">
    <property type="nucleotide sequence ID" value="NZ_BJXR01000046.1"/>
</dbReference>
<keyword evidence="11" id="KW-1185">Reference proteome</keyword>
<evidence type="ECO:0000313" key="12">
    <source>
        <dbReference type="Proteomes" id="UP000321514"/>
    </source>
</evidence>
<feature type="transmembrane region" description="Helical" evidence="7">
    <location>
        <begin position="223"/>
        <end position="242"/>
    </location>
</feature>
<sequence>MKRDSALKNYGQKLGLLVLLLGTWEVVARMGIWSSYLFPGPMTVAESLWRLAADGRLWGATLRSLGRLGRAYVVSVGIGVPLGLLMARLTFFRNAVKPVVMGLQALPSICWLPLALLWFGLTDGAILFVVVMGSVLGIAIATEDSIQGVDPQLLRVASTLGVRGLRFQFGVLLPAALPGIVTGLKLGWSFAWRALLAGELLFVSGGLGQLLTVGRELMDVPQVMAVMVAIVLIGVTVDRVFFQTVEGRLRRRWGLQPAM</sequence>
<feature type="transmembrane region" description="Helical" evidence="7">
    <location>
        <begin position="164"/>
        <end position="184"/>
    </location>
</feature>
<dbReference type="GO" id="GO:0005886">
    <property type="term" value="C:plasma membrane"/>
    <property type="evidence" value="ECO:0007669"/>
    <property type="project" value="UniProtKB-SubCell"/>
</dbReference>
<feature type="domain" description="ABC transmembrane type-1" evidence="8">
    <location>
        <begin position="61"/>
        <end position="241"/>
    </location>
</feature>
<organism evidence="9 12">
    <name type="scientific">Myxococcus fulvus</name>
    <dbReference type="NCBI Taxonomy" id="33"/>
    <lineage>
        <taxon>Bacteria</taxon>
        <taxon>Pseudomonadati</taxon>
        <taxon>Myxococcota</taxon>
        <taxon>Myxococcia</taxon>
        <taxon>Myxococcales</taxon>
        <taxon>Cystobacterineae</taxon>
        <taxon>Myxococcaceae</taxon>
        <taxon>Myxococcus</taxon>
    </lineage>
</organism>
<evidence type="ECO:0000259" key="8">
    <source>
        <dbReference type="PROSITE" id="PS50928"/>
    </source>
</evidence>
<dbReference type="GO" id="GO:0055085">
    <property type="term" value="P:transmembrane transport"/>
    <property type="evidence" value="ECO:0007669"/>
    <property type="project" value="InterPro"/>
</dbReference>
<comment type="subcellular location">
    <subcellularLocation>
        <location evidence="1 7">Cell membrane</location>
        <topology evidence="1 7">Multi-pass membrane protein</topology>
    </subcellularLocation>
</comment>
<evidence type="ECO:0000313" key="9">
    <source>
        <dbReference type="EMBL" id="GEN11384.1"/>
    </source>
</evidence>
<keyword evidence="3" id="KW-1003">Cell membrane</keyword>
<evidence type="ECO:0000256" key="5">
    <source>
        <dbReference type="ARBA" id="ARBA00022989"/>
    </source>
</evidence>
<dbReference type="Proteomes" id="UP000321514">
    <property type="component" value="Unassembled WGS sequence"/>
</dbReference>
<feature type="transmembrane region" description="Helical" evidence="7">
    <location>
        <begin position="99"/>
        <end position="119"/>
    </location>
</feature>
<dbReference type="PANTHER" id="PTHR30151">
    <property type="entry name" value="ALKANE SULFONATE ABC TRANSPORTER-RELATED, MEMBRANE SUBUNIT"/>
    <property type="match status" value="1"/>
</dbReference>
<dbReference type="Pfam" id="PF00528">
    <property type="entry name" value="BPD_transp_1"/>
    <property type="match status" value="1"/>
</dbReference>
<keyword evidence="4 7" id="KW-0812">Transmembrane</keyword>
<comment type="similarity">
    <text evidence="7">Belongs to the binding-protein-dependent transport system permease family.</text>
</comment>
<dbReference type="EMBL" id="FOIB01000014">
    <property type="protein sequence ID" value="SEU39925.1"/>
    <property type="molecule type" value="Genomic_DNA"/>
</dbReference>
<reference evidence="9 12" key="2">
    <citation type="submission" date="2019-07" db="EMBL/GenBank/DDBJ databases">
        <title>Whole genome shotgun sequence of Myxococcus fulvus NBRC 100333.</title>
        <authorList>
            <person name="Hosoyama A."/>
            <person name="Uohara A."/>
            <person name="Ohji S."/>
            <person name="Ichikawa N."/>
        </authorList>
    </citation>
    <scope>NUCLEOTIDE SEQUENCE [LARGE SCALE GENOMIC DNA]</scope>
    <source>
        <strain evidence="9 12">NBRC 100333</strain>
    </source>
</reference>
<evidence type="ECO:0000313" key="11">
    <source>
        <dbReference type="Proteomes" id="UP000183760"/>
    </source>
</evidence>
<evidence type="ECO:0000313" key="10">
    <source>
        <dbReference type="EMBL" id="SEU39925.1"/>
    </source>
</evidence>
<evidence type="ECO:0000256" key="7">
    <source>
        <dbReference type="RuleBase" id="RU363032"/>
    </source>
</evidence>
<evidence type="ECO:0000256" key="1">
    <source>
        <dbReference type="ARBA" id="ARBA00004651"/>
    </source>
</evidence>
<evidence type="ECO:0000256" key="4">
    <source>
        <dbReference type="ARBA" id="ARBA00022692"/>
    </source>
</evidence>
<evidence type="ECO:0000256" key="3">
    <source>
        <dbReference type="ARBA" id="ARBA00022475"/>
    </source>
</evidence>
<feature type="transmembrane region" description="Helical" evidence="7">
    <location>
        <begin position="68"/>
        <end position="87"/>
    </location>
</feature>
<keyword evidence="2 7" id="KW-0813">Transport</keyword>
<keyword evidence="6 7" id="KW-0472">Membrane</keyword>
<dbReference type="STRING" id="1334629.MFUL124B02_00290"/>
<feature type="transmembrane region" description="Helical" evidence="7">
    <location>
        <begin position="125"/>
        <end position="143"/>
    </location>
</feature>
<dbReference type="OrthoDB" id="5322475at2"/>
<reference evidence="10 11" key="1">
    <citation type="submission" date="2016-10" db="EMBL/GenBank/DDBJ databases">
        <authorList>
            <person name="Varghese N."/>
            <person name="Submissions S."/>
        </authorList>
    </citation>
    <scope>NUCLEOTIDE SEQUENCE [LARGE SCALE GENOMIC DNA]</scope>
    <source>
        <strain evidence="10 11">DSM 16525</strain>
    </source>
</reference>
<dbReference type="SUPFAM" id="SSF161098">
    <property type="entry name" value="MetI-like"/>
    <property type="match status" value="1"/>
</dbReference>
<accession>A0A511TB18</accession>
<dbReference type="CDD" id="cd06261">
    <property type="entry name" value="TM_PBP2"/>
    <property type="match status" value="1"/>
</dbReference>
<dbReference type="Proteomes" id="UP000183760">
    <property type="component" value="Unassembled WGS sequence"/>
</dbReference>
<dbReference type="InterPro" id="IPR000515">
    <property type="entry name" value="MetI-like"/>
</dbReference>
<gene>
    <name evidence="9" type="ORF">MFU01_64210</name>
    <name evidence="10" type="ORF">SAMN05443572_114233</name>
</gene>
<dbReference type="AlphaFoldDB" id="A0A511TB18"/>
<dbReference type="InterPro" id="IPR035906">
    <property type="entry name" value="MetI-like_sf"/>
</dbReference>
<evidence type="ECO:0000256" key="2">
    <source>
        <dbReference type="ARBA" id="ARBA00022448"/>
    </source>
</evidence>
<dbReference type="Gene3D" id="1.10.3720.10">
    <property type="entry name" value="MetI-like"/>
    <property type="match status" value="1"/>
</dbReference>
<proteinExistence type="inferred from homology"/>
<dbReference type="PANTHER" id="PTHR30151:SF0">
    <property type="entry name" value="ABC TRANSPORTER PERMEASE PROTEIN MJ0413-RELATED"/>
    <property type="match status" value="1"/>
</dbReference>